<name>A0A318KKI9_9NOCA</name>
<sequence>MVVDQFYECLGARNWVFHDSLSLDRVEALLSETSDAASAEERLIDLYRDEEITQWWLSQIRKLDGMKHRWHQVERAREHYHAGQFDSCALHLIAVMDGFVNDFEPDVRKGLVSRDPEGMTVWDSIVGHHLGLTHVLKTFGKTFKKRIDHEVFDLFRHGIVHGSVVNFNNVVVATKAWNMLFAVADWSVATAKASKPVESKPSWGEVLSALERQKRYRQYKDDFQPSQIAAGDSGFDTDELVARTTQFLDAWQHGRWALVVPFMQPEGRGVSGRKAGAFQARELYQRYNLSSFQICTVSYTQASSAEVVADATVNGTKTRITFRMVLYTVDGFAGMPGEDGAEWRLAMSSPQQFFP</sequence>
<accession>A0A318KKI9</accession>
<proteinExistence type="predicted"/>
<gene>
    <name evidence="1" type="ORF">DFR70_108354</name>
</gene>
<dbReference type="EMBL" id="QJKF01000008">
    <property type="protein sequence ID" value="PXX61796.1"/>
    <property type="molecule type" value="Genomic_DNA"/>
</dbReference>
<protein>
    <submittedName>
        <fullName evidence="1">Uncharacterized protein</fullName>
    </submittedName>
</protein>
<comment type="caution">
    <text evidence="1">The sequence shown here is derived from an EMBL/GenBank/DDBJ whole genome shotgun (WGS) entry which is preliminary data.</text>
</comment>
<evidence type="ECO:0000313" key="2">
    <source>
        <dbReference type="Proteomes" id="UP000247569"/>
    </source>
</evidence>
<dbReference type="Proteomes" id="UP000247569">
    <property type="component" value="Unassembled WGS sequence"/>
</dbReference>
<dbReference type="AlphaFoldDB" id="A0A318KKI9"/>
<reference evidence="1 2" key="1">
    <citation type="submission" date="2018-05" db="EMBL/GenBank/DDBJ databases">
        <title>Genomic Encyclopedia of Type Strains, Phase IV (KMG-IV): sequencing the most valuable type-strain genomes for metagenomic binning, comparative biology and taxonomic classification.</title>
        <authorList>
            <person name="Goeker M."/>
        </authorList>
    </citation>
    <scope>NUCLEOTIDE SEQUENCE [LARGE SCALE GENOMIC DNA]</scope>
    <source>
        <strain evidence="1 2">DSM 44704</strain>
    </source>
</reference>
<organism evidence="1 2">
    <name type="scientific">Nocardia tenerifensis</name>
    <dbReference type="NCBI Taxonomy" id="228006"/>
    <lineage>
        <taxon>Bacteria</taxon>
        <taxon>Bacillati</taxon>
        <taxon>Actinomycetota</taxon>
        <taxon>Actinomycetes</taxon>
        <taxon>Mycobacteriales</taxon>
        <taxon>Nocardiaceae</taxon>
        <taxon>Nocardia</taxon>
    </lineage>
</organism>
<keyword evidence="2" id="KW-1185">Reference proteome</keyword>
<evidence type="ECO:0000313" key="1">
    <source>
        <dbReference type="EMBL" id="PXX61796.1"/>
    </source>
</evidence>